<dbReference type="OrthoDB" id="3529161at2"/>
<keyword evidence="1" id="KW-1133">Transmembrane helix</keyword>
<keyword evidence="1" id="KW-0472">Membrane</keyword>
<feature type="transmembrane region" description="Helical" evidence="1">
    <location>
        <begin position="143"/>
        <end position="165"/>
    </location>
</feature>
<dbReference type="EMBL" id="CP038267">
    <property type="protein sequence ID" value="QBR92927.1"/>
    <property type="molecule type" value="Genomic_DNA"/>
</dbReference>
<name>A0A4P7GMC4_9ACTN</name>
<dbReference type="RefSeq" id="WP_135077831.1">
    <property type="nucleotide sequence ID" value="NZ_CP038267.1"/>
</dbReference>
<feature type="transmembrane region" description="Helical" evidence="1">
    <location>
        <begin position="118"/>
        <end position="137"/>
    </location>
</feature>
<evidence type="ECO:0000313" key="2">
    <source>
        <dbReference type="EMBL" id="QBR92927.1"/>
    </source>
</evidence>
<evidence type="ECO:0000313" key="3">
    <source>
        <dbReference type="Proteomes" id="UP000294894"/>
    </source>
</evidence>
<proteinExistence type="predicted"/>
<keyword evidence="3" id="KW-1185">Reference proteome</keyword>
<reference evidence="2 3" key="1">
    <citation type="submission" date="2019-03" db="EMBL/GenBank/DDBJ databases">
        <title>Three New Species of Nocardioides, Nocardioides euryhalodurans sp. nov., Nocardioides seonyuensis sp. nov. and Nocardioides eburneoflavus sp. nov., Iolated from Soil.</title>
        <authorList>
            <person name="Roh S.G."/>
            <person name="Lee C."/>
            <person name="Kim M.-K."/>
            <person name="Kim S.B."/>
        </authorList>
    </citation>
    <scope>NUCLEOTIDE SEQUENCE [LARGE SCALE GENOMIC DNA]</scope>
    <source>
        <strain evidence="2 3">MMS17-SY117</strain>
    </source>
</reference>
<gene>
    <name evidence="2" type="ORF">EXE57_12080</name>
</gene>
<accession>A0A4P7GMC4</accession>
<organism evidence="2 3">
    <name type="scientific">Nocardioides euryhalodurans</name>
    <dbReference type="NCBI Taxonomy" id="2518370"/>
    <lineage>
        <taxon>Bacteria</taxon>
        <taxon>Bacillati</taxon>
        <taxon>Actinomycetota</taxon>
        <taxon>Actinomycetes</taxon>
        <taxon>Propionibacteriales</taxon>
        <taxon>Nocardioidaceae</taxon>
        <taxon>Nocardioides</taxon>
    </lineage>
</organism>
<dbReference type="KEGG" id="noy:EXE57_12080"/>
<keyword evidence="1" id="KW-0812">Transmembrane</keyword>
<dbReference type="AlphaFoldDB" id="A0A4P7GMC4"/>
<protein>
    <submittedName>
        <fullName evidence="2">Uncharacterized protein</fullName>
    </submittedName>
</protein>
<feature type="transmembrane region" description="Helical" evidence="1">
    <location>
        <begin position="83"/>
        <end position="106"/>
    </location>
</feature>
<evidence type="ECO:0000256" key="1">
    <source>
        <dbReference type="SAM" id="Phobius"/>
    </source>
</evidence>
<sequence length="191" mass="19659">MRPLQAIGMGLVIVVLTADPGGRDLDVLPDPLGWLLVLHGATRLPAELAHRRLLLATGALAALVSVPLWIPPVAGELRAADPSLLWVLDLPQAGFVLVLSLALARAAEAGGDTAARGWWRLVLAGTAVVAVLPPVVLGAGVTALAAVAAGLAILVLVTCLVLCFAHSGRPWIHVERAPDAAGPPLREEGRS</sequence>
<dbReference type="Proteomes" id="UP000294894">
    <property type="component" value="Chromosome"/>
</dbReference>
<feature type="transmembrane region" description="Helical" evidence="1">
    <location>
        <begin position="53"/>
        <end position="71"/>
    </location>
</feature>